<dbReference type="InterPro" id="IPR050475">
    <property type="entry name" value="Prenyltransferase_related"/>
</dbReference>
<gene>
    <name evidence="6" type="ORF">GCM10009560_53820</name>
</gene>
<protein>
    <submittedName>
        <fullName evidence="6">UbiA family prenyltransferase</fullName>
    </submittedName>
</protein>
<dbReference type="Gene3D" id="1.10.357.140">
    <property type="entry name" value="UbiA prenyltransferase"/>
    <property type="match status" value="1"/>
</dbReference>
<dbReference type="EMBL" id="BAAAHQ010000031">
    <property type="protein sequence ID" value="GAA0941681.1"/>
    <property type="molecule type" value="Genomic_DNA"/>
</dbReference>
<dbReference type="PANTHER" id="PTHR42723">
    <property type="entry name" value="CHLOROPHYLL SYNTHASE"/>
    <property type="match status" value="1"/>
</dbReference>
<evidence type="ECO:0000313" key="7">
    <source>
        <dbReference type="Proteomes" id="UP001501578"/>
    </source>
</evidence>
<dbReference type="Proteomes" id="UP001501578">
    <property type="component" value="Unassembled WGS sequence"/>
</dbReference>
<organism evidence="6 7">
    <name type="scientific">Nonomuraea longicatena</name>
    <dbReference type="NCBI Taxonomy" id="83682"/>
    <lineage>
        <taxon>Bacteria</taxon>
        <taxon>Bacillati</taxon>
        <taxon>Actinomycetota</taxon>
        <taxon>Actinomycetes</taxon>
        <taxon>Streptosporangiales</taxon>
        <taxon>Streptosporangiaceae</taxon>
        <taxon>Nonomuraea</taxon>
    </lineage>
</organism>
<dbReference type="InterPro" id="IPR044878">
    <property type="entry name" value="UbiA_sf"/>
</dbReference>
<feature type="transmembrane region" description="Helical" evidence="5">
    <location>
        <begin position="115"/>
        <end position="142"/>
    </location>
</feature>
<sequence>MGNNITTPARGVVLRRIPATAVSDLVHCLSEARPIVQAIFLLRFLTGAALGYTAGTDIATVAFGAFSWECAVVFVYLLNGTSDVLADRVNGSRRPIASGALPRRTALRYARVSGLLALACGLGMGAEFFVAVAGFLALGYLYSAPPFQLKNNSGATIAVVVLGGLMTYLAGSVSAGEGGGLPQLLCAVAMSLWMGLVGAVTKDFGDVDGDRAAGRRTVAVLLGERGARHLVALLAPVLGLAFMGAALHLAPVLVAAAWVTLLGALVVAGLTLASPGGGRAARRQPYRAFMTTQYGSHAGVLVGLAL</sequence>
<keyword evidence="2 5" id="KW-0812">Transmembrane</keyword>
<proteinExistence type="predicted"/>
<accession>A0ABN1QFY6</accession>
<keyword evidence="4 5" id="KW-0472">Membrane</keyword>
<comment type="caution">
    <text evidence="6">The sequence shown here is derived from an EMBL/GenBank/DDBJ whole genome shotgun (WGS) entry which is preliminary data.</text>
</comment>
<evidence type="ECO:0000256" key="5">
    <source>
        <dbReference type="SAM" id="Phobius"/>
    </source>
</evidence>
<comment type="subcellular location">
    <subcellularLocation>
        <location evidence="1">Membrane</location>
        <topology evidence="1">Multi-pass membrane protein</topology>
    </subcellularLocation>
</comment>
<evidence type="ECO:0000256" key="3">
    <source>
        <dbReference type="ARBA" id="ARBA00022989"/>
    </source>
</evidence>
<feature type="transmembrane region" description="Helical" evidence="5">
    <location>
        <begin position="154"/>
        <end position="175"/>
    </location>
</feature>
<dbReference type="CDD" id="cd13956">
    <property type="entry name" value="PT_UbiA"/>
    <property type="match status" value="1"/>
</dbReference>
<evidence type="ECO:0000256" key="4">
    <source>
        <dbReference type="ARBA" id="ARBA00023136"/>
    </source>
</evidence>
<evidence type="ECO:0000256" key="1">
    <source>
        <dbReference type="ARBA" id="ARBA00004141"/>
    </source>
</evidence>
<feature type="transmembrane region" description="Helical" evidence="5">
    <location>
        <begin position="255"/>
        <end position="273"/>
    </location>
</feature>
<keyword evidence="3 5" id="KW-1133">Transmembrane helix</keyword>
<dbReference type="PANTHER" id="PTHR42723:SF1">
    <property type="entry name" value="CHLOROPHYLL SYNTHASE, CHLOROPLASTIC"/>
    <property type="match status" value="1"/>
</dbReference>
<reference evidence="6 7" key="1">
    <citation type="journal article" date="2019" name="Int. J. Syst. Evol. Microbiol.">
        <title>The Global Catalogue of Microorganisms (GCM) 10K type strain sequencing project: providing services to taxonomists for standard genome sequencing and annotation.</title>
        <authorList>
            <consortium name="The Broad Institute Genomics Platform"/>
            <consortium name="The Broad Institute Genome Sequencing Center for Infectious Disease"/>
            <person name="Wu L."/>
            <person name="Ma J."/>
        </authorList>
    </citation>
    <scope>NUCLEOTIDE SEQUENCE [LARGE SCALE GENOMIC DNA]</scope>
    <source>
        <strain evidence="6 7">JCM 11136</strain>
    </source>
</reference>
<dbReference type="RefSeq" id="WP_343952829.1">
    <property type="nucleotide sequence ID" value="NZ_BAAAHQ010000031.1"/>
</dbReference>
<dbReference type="InterPro" id="IPR000537">
    <property type="entry name" value="UbiA_prenyltransferase"/>
</dbReference>
<evidence type="ECO:0000256" key="2">
    <source>
        <dbReference type="ARBA" id="ARBA00022692"/>
    </source>
</evidence>
<feature type="transmembrane region" description="Helical" evidence="5">
    <location>
        <begin position="230"/>
        <end position="249"/>
    </location>
</feature>
<keyword evidence="7" id="KW-1185">Reference proteome</keyword>
<feature type="transmembrane region" description="Helical" evidence="5">
    <location>
        <begin position="59"/>
        <end position="78"/>
    </location>
</feature>
<dbReference type="Pfam" id="PF01040">
    <property type="entry name" value="UbiA"/>
    <property type="match status" value="1"/>
</dbReference>
<evidence type="ECO:0000313" key="6">
    <source>
        <dbReference type="EMBL" id="GAA0941681.1"/>
    </source>
</evidence>
<name>A0ABN1QFY6_9ACTN</name>